<dbReference type="GO" id="GO:0008168">
    <property type="term" value="F:methyltransferase activity"/>
    <property type="evidence" value="ECO:0007669"/>
    <property type="project" value="UniProtKB-KW"/>
</dbReference>
<feature type="compositionally biased region" description="Basic and acidic residues" evidence="9">
    <location>
        <begin position="542"/>
        <end position="552"/>
    </location>
</feature>
<keyword evidence="7" id="KW-0539">Nucleus</keyword>
<dbReference type="InterPro" id="IPR046341">
    <property type="entry name" value="SET_dom_sf"/>
</dbReference>
<dbReference type="Gene3D" id="1.10.1740.100">
    <property type="entry name" value="Set2, Rpb1 interacting domain"/>
    <property type="match status" value="1"/>
</dbReference>
<reference evidence="11" key="1">
    <citation type="submission" date="2022-07" db="EMBL/GenBank/DDBJ databases">
        <title>Genome Sequence of Physisporinus lineatus.</title>
        <authorList>
            <person name="Buettner E."/>
        </authorList>
    </citation>
    <scope>NUCLEOTIDE SEQUENCE</scope>
    <source>
        <strain evidence="11">VT162</strain>
    </source>
</reference>
<accession>A0AAD5UVL5</accession>
<dbReference type="InterPro" id="IPR013257">
    <property type="entry name" value="SRI"/>
</dbReference>
<evidence type="ECO:0000256" key="3">
    <source>
        <dbReference type="ARBA" id="ARBA00022454"/>
    </source>
</evidence>
<dbReference type="GO" id="GO:0032259">
    <property type="term" value="P:methylation"/>
    <property type="evidence" value="ECO:0007669"/>
    <property type="project" value="UniProtKB-KW"/>
</dbReference>
<comment type="subcellular location">
    <subcellularLocation>
        <location evidence="2">Chromosome</location>
    </subcellularLocation>
    <subcellularLocation>
        <location evidence="1">Nucleus</location>
    </subcellularLocation>
</comment>
<gene>
    <name evidence="11" type="ORF">NLI96_g11570</name>
</gene>
<evidence type="ECO:0000256" key="4">
    <source>
        <dbReference type="ARBA" id="ARBA00022603"/>
    </source>
</evidence>
<dbReference type="EMBL" id="JANAWD010000792">
    <property type="protein sequence ID" value="KAJ3475834.1"/>
    <property type="molecule type" value="Genomic_DNA"/>
</dbReference>
<name>A0AAD5UVL5_9APHY</name>
<evidence type="ECO:0000256" key="1">
    <source>
        <dbReference type="ARBA" id="ARBA00004123"/>
    </source>
</evidence>
<dbReference type="PROSITE" id="PS50868">
    <property type="entry name" value="POST_SET"/>
    <property type="match status" value="1"/>
</dbReference>
<dbReference type="Gene3D" id="2.170.270.10">
    <property type="entry name" value="SET domain"/>
    <property type="match status" value="1"/>
</dbReference>
<feature type="region of interest" description="Disordered" evidence="9">
    <location>
        <begin position="233"/>
        <end position="252"/>
    </location>
</feature>
<evidence type="ECO:0000313" key="12">
    <source>
        <dbReference type="Proteomes" id="UP001212997"/>
    </source>
</evidence>
<feature type="region of interest" description="Disordered" evidence="9">
    <location>
        <begin position="350"/>
        <end position="370"/>
    </location>
</feature>
<evidence type="ECO:0000313" key="11">
    <source>
        <dbReference type="EMBL" id="KAJ3475834.1"/>
    </source>
</evidence>
<keyword evidence="5" id="KW-0808">Transferase</keyword>
<protein>
    <recommendedName>
        <fullName evidence="10">Post-SET domain-containing protein</fullName>
    </recommendedName>
</protein>
<feature type="compositionally biased region" description="Low complexity" evidence="9">
    <location>
        <begin position="526"/>
        <end position="535"/>
    </location>
</feature>
<keyword evidence="8" id="KW-0175">Coiled coil</keyword>
<dbReference type="InterPro" id="IPR038190">
    <property type="entry name" value="SRI_sf"/>
</dbReference>
<feature type="domain" description="Post-SET" evidence="10">
    <location>
        <begin position="27"/>
        <end position="43"/>
    </location>
</feature>
<comment type="caution">
    <text evidence="11">The sequence shown here is derived from an EMBL/GenBank/DDBJ whole genome shotgun (WGS) entry which is preliminary data.</text>
</comment>
<sequence>MGIFANRRIQQNEELTFNYNVDRYGHDAQTCYCGEPNCVGFIGGKTQTDFAAMDDMYFEALGITDEEEKLGLKGSKKKKGKKIDDDDFVPDLRSLLVQEVPKFLGAMRQTTSRKMLHKLLTRLKMTDDQTALREFMRLRGFSAMTNLLGDNKDNEEICSLALECLLIMPLIHRNKVEDSKIEGPVKDLLQSKDEKLVELAQKAIDQWAALEMRQKIKKRTKEDGGEEVSFMLYDDAVDESPPPKRARRSESPKRWMVKPLGYSRVPNPPARAPQPKPVVVHKPIIVRRYSPPPRPRGPSKESIAAVIAAAAKAKIEADALAAAEAEAKAKAKAEEEEAAAAAAAAAEATIASSGRKHSKSKVSKEEKEAAKEKRLMKLIGAFKTYAKELTTIIAEKEKKSHSYKDNKLDSLSDEKVVKIKKFSKEYIHKILRKLDKSKKQKSASSSSSSHRHRTSDMLPSASTSSLVREDDALPDISLEDTMDIDEMVESGANGHGHEDDDDDESGHPSPDDDVALDAGEPDQTPASTSSSTAVSDPRMRHRHEDDGWESSRRISIPFKAKAKALRGC</sequence>
<dbReference type="PANTHER" id="PTHR22884">
    <property type="entry name" value="SET DOMAIN PROTEINS"/>
    <property type="match status" value="1"/>
</dbReference>
<keyword evidence="3" id="KW-0158">Chromosome</keyword>
<keyword evidence="6" id="KW-0949">S-adenosyl-L-methionine</keyword>
<evidence type="ECO:0000259" key="10">
    <source>
        <dbReference type="PROSITE" id="PS50868"/>
    </source>
</evidence>
<evidence type="ECO:0000256" key="9">
    <source>
        <dbReference type="SAM" id="MobiDB-lite"/>
    </source>
</evidence>
<feature type="coiled-coil region" evidence="8">
    <location>
        <begin position="317"/>
        <end position="344"/>
    </location>
</feature>
<organism evidence="11 12">
    <name type="scientific">Meripilus lineatus</name>
    <dbReference type="NCBI Taxonomy" id="2056292"/>
    <lineage>
        <taxon>Eukaryota</taxon>
        <taxon>Fungi</taxon>
        <taxon>Dikarya</taxon>
        <taxon>Basidiomycota</taxon>
        <taxon>Agaricomycotina</taxon>
        <taxon>Agaricomycetes</taxon>
        <taxon>Polyporales</taxon>
        <taxon>Meripilaceae</taxon>
        <taxon>Meripilus</taxon>
    </lineage>
</organism>
<dbReference type="InterPro" id="IPR050777">
    <property type="entry name" value="SET2_Histone-Lys_MeTrsfase"/>
</dbReference>
<dbReference type="AlphaFoldDB" id="A0AAD5UVL5"/>
<feature type="compositionally biased region" description="Acidic residues" evidence="9">
    <location>
        <begin position="477"/>
        <end position="488"/>
    </location>
</feature>
<dbReference type="SMART" id="SM00508">
    <property type="entry name" value="PostSET"/>
    <property type="match status" value="1"/>
</dbReference>
<dbReference type="InterPro" id="IPR003616">
    <property type="entry name" value="Post-SET_dom"/>
</dbReference>
<dbReference type="GO" id="GO:0006355">
    <property type="term" value="P:regulation of DNA-templated transcription"/>
    <property type="evidence" value="ECO:0007669"/>
    <property type="project" value="InterPro"/>
</dbReference>
<evidence type="ECO:0000256" key="7">
    <source>
        <dbReference type="ARBA" id="ARBA00023242"/>
    </source>
</evidence>
<evidence type="ECO:0000256" key="8">
    <source>
        <dbReference type="SAM" id="Coils"/>
    </source>
</evidence>
<evidence type="ECO:0000256" key="5">
    <source>
        <dbReference type="ARBA" id="ARBA00022679"/>
    </source>
</evidence>
<keyword evidence="12" id="KW-1185">Reference proteome</keyword>
<dbReference type="GO" id="GO:0005694">
    <property type="term" value="C:chromosome"/>
    <property type="evidence" value="ECO:0007669"/>
    <property type="project" value="UniProtKB-SubCell"/>
</dbReference>
<evidence type="ECO:0000256" key="6">
    <source>
        <dbReference type="ARBA" id="ARBA00022691"/>
    </source>
</evidence>
<proteinExistence type="predicted"/>
<dbReference type="Proteomes" id="UP001212997">
    <property type="component" value="Unassembled WGS sequence"/>
</dbReference>
<feature type="region of interest" description="Disordered" evidence="9">
    <location>
        <begin position="433"/>
        <end position="554"/>
    </location>
</feature>
<dbReference type="SUPFAM" id="SSF82199">
    <property type="entry name" value="SET domain"/>
    <property type="match status" value="1"/>
</dbReference>
<dbReference type="GO" id="GO:0005634">
    <property type="term" value="C:nucleus"/>
    <property type="evidence" value="ECO:0007669"/>
    <property type="project" value="UniProtKB-SubCell"/>
</dbReference>
<dbReference type="Pfam" id="PF08236">
    <property type="entry name" value="SRI"/>
    <property type="match status" value="1"/>
</dbReference>
<keyword evidence="4" id="KW-0489">Methyltransferase</keyword>
<evidence type="ECO:0000256" key="2">
    <source>
        <dbReference type="ARBA" id="ARBA00004286"/>
    </source>
</evidence>